<evidence type="ECO:0000256" key="1">
    <source>
        <dbReference type="ARBA" id="ARBA00023002"/>
    </source>
</evidence>
<dbReference type="EMBL" id="FAXA01000130">
    <property type="protein sequence ID" value="CUV04338.1"/>
    <property type="molecule type" value="Genomic_DNA"/>
</dbReference>
<dbReference type="GO" id="GO:0016705">
    <property type="term" value="F:oxidoreductase activity, acting on paired donors, with incorporation or reduction of molecular oxygen"/>
    <property type="evidence" value="ECO:0007669"/>
    <property type="project" value="InterPro"/>
</dbReference>
<dbReference type="Pfam" id="PF00296">
    <property type="entry name" value="Bac_luciferase"/>
    <property type="match status" value="1"/>
</dbReference>
<gene>
    <name evidence="4" type="ORF">MGWOODY_Clf455</name>
</gene>
<dbReference type="InterPro" id="IPR050766">
    <property type="entry name" value="Bact_Lucif_Oxidored"/>
</dbReference>
<dbReference type="GO" id="GO:0005829">
    <property type="term" value="C:cytosol"/>
    <property type="evidence" value="ECO:0007669"/>
    <property type="project" value="TreeGrafter"/>
</dbReference>
<dbReference type="PANTHER" id="PTHR30137:SF8">
    <property type="entry name" value="BLR5498 PROTEIN"/>
    <property type="match status" value="1"/>
</dbReference>
<evidence type="ECO:0000259" key="3">
    <source>
        <dbReference type="Pfam" id="PF00296"/>
    </source>
</evidence>
<dbReference type="GO" id="GO:0004497">
    <property type="term" value="F:monooxygenase activity"/>
    <property type="evidence" value="ECO:0007669"/>
    <property type="project" value="UniProtKB-KW"/>
</dbReference>
<reference evidence="4" key="1">
    <citation type="submission" date="2015-10" db="EMBL/GenBank/DDBJ databases">
        <authorList>
            <person name="Gilbert D.G."/>
        </authorList>
    </citation>
    <scope>NUCLEOTIDE SEQUENCE</scope>
</reference>
<feature type="domain" description="Luciferase-like" evidence="3">
    <location>
        <begin position="54"/>
        <end position="349"/>
    </location>
</feature>
<dbReference type="InterPro" id="IPR036661">
    <property type="entry name" value="Luciferase-like_sf"/>
</dbReference>
<dbReference type="Gene3D" id="3.20.20.30">
    <property type="entry name" value="Luciferase-like domain"/>
    <property type="match status" value="1"/>
</dbReference>
<keyword evidence="2" id="KW-0503">Monooxygenase</keyword>
<dbReference type="SUPFAM" id="SSF51679">
    <property type="entry name" value="Bacterial luciferase-like"/>
    <property type="match status" value="1"/>
</dbReference>
<accession>A0A160VBV4</accession>
<keyword evidence="1" id="KW-0560">Oxidoreductase</keyword>
<dbReference type="InterPro" id="IPR011251">
    <property type="entry name" value="Luciferase-like_dom"/>
</dbReference>
<evidence type="ECO:0000256" key="2">
    <source>
        <dbReference type="ARBA" id="ARBA00023033"/>
    </source>
</evidence>
<evidence type="ECO:0000313" key="4">
    <source>
        <dbReference type="EMBL" id="CUV04338.1"/>
    </source>
</evidence>
<dbReference type="PANTHER" id="PTHR30137">
    <property type="entry name" value="LUCIFERASE-LIKE MONOOXYGENASE"/>
    <property type="match status" value="1"/>
</dbReference>
<name>A0A160VBV4_9ZZZZ</name>
<dbReference type="AlphaFoldDB" id="A0A160VBV4"/>
<protein>
    <submittedName>
        <fullName evidence="4">Luciferase family protein</fullName>
    </submittedName>
</protein>
<organism evidence="4">
    <name type="scientific">hydrothermal vent metagenome</name>
    <dbReference type="NCBI Taxonomy" id="652676"/>
    <lineage>
        <taxon>unclassified sequences</taxon>
        <taxon>metagenomes</taxon>
        <taxon>ecological metagenomes</taxon>
    </lineage>
</organism>
<proteinExistence type="predicted"/>
<sequence>MVNQLARPKDKVEIYWFSEQPNGYVRDEDLDKYDATRFLFPNSYFDPQKAHVLYNEYHEQYALVDEVGFDGIMTNEHHTAYWCMKPSANLDAAVLSKITKKVKIAILGNVIAINDPVRMAEEIAMLDCYSGGRIISGFVRGSSVETLQAGIDPTENRSRFEEAHDLILKCWNTPGPFRHEGQHFQYRVVNPWVLPMQKPNPDIWFPGTGSPESVIWAAEHGYPYLNLQVIRGQTEWLKEVYIQVAKEAGYTPGPGNFGGNVLVFCSDTDEKAQEIGRTYMWNDRHRFKGPAEHNDPPGYRSRAAVDVIRKIPAGVGVRLGQHKMSYEELQEAGSIVVGSPDTVIKGLKKTLENVSPGYLICYGNEGDMPHEDVMRSIELIGKEVIPALHEVQLKPYD</sequence>